<gene>
    <name evidence="2" type="ORF">KDL01_27085</name>
</gene>
<dbReference type="RefSeq" id="WP_212531443.1">
    <property type="nucleotide sequence ID" value="NZ_JAGSOG010000173.1"/>
</dbReference>
<evidence type="ECO:0000313" key="2">
    <source>
        <dbReference type="EMBL" id="MBR7836971.1"/>
    </source>
</evidence>
<keyword evidence="1" id="KW-0472">Membrane</keyword>
<dbReference type="EMBL" id="JAGSOG010000173">
    <property type="protein sequence ID" value="MBR7836971.1"/>
    <property type="molecule type" value="Genomic_DNA"/>
</dbReference>
<name>A0A941ETF3_9ACTN</name>
<dbReference type="Proteomes" id="UP000675781">
    <property type="component" value="Unassembled WGS sequence"/>
</dbReference>
<accession>A0A941ETF3</accession>
<evidence type="ECO:0000256" key="1">
    <source>
        <dbReference type="SAM" id="Phobius"/>
    </source>
</evidence>
<sequence length="86" mass="9444">MSGNVEFLVHPQHSKMRRGAYQVTFAQSQDWARLWPREDGVSSLFRLVTLPVRLLALALLWATSAPGRLLFAGGVATVALVGLIAR</sequence>
<feature type="transmembrane region" description="Helical" evidence="1">
    <location>
        <begin position="68"/>
        <end position="85"/>
    </location>
</feature>
<protein>
    <submittedName>
        <fullName evidence="2">Uncharacterized protein</fullName>
    </submittedName>
</protein>
<keyword evidence="1" id="KW-1133">Transmembrane helix</keyword>
<keyword evidence="1" id="KW-0812">Transmembrane</keyword>
<comment type="caution">
    <text evidence="2">The sequence shown here is derived from an EMBL/GenBank/DDBJ whole genome shotgun (WGS) entry which is preliminary data.</text>
</comment>
<reference evidence="2" key="1">
    <citation type="submission" date="2021-04" db="EMBL/GenBank/DDBJ databases">
        <title>Genome based classification of Actinospica acidithermotolerans sp. nov., an actinobacterium isolated from an Indonesian hot spring.</title>
        <authorList>
            <person name="Kusuma A.B."/>
            <person name="Putra K.E."/>
            <person name="Nafisah S."/>
            <person name="Loh J."/>
            <person name="Nouioui I."/>
            <person name="Goodfellow M."/>
        </authorList>
    </citation>
    <scope>NUCLEOTIDE SEQUENCE</scope>
    <source>
        <strain evidence="2">CSCA 57</strain>
    </source>
</reference>
<organism evidence="2 3">
    <name type="scientific">Actinospica durhamensis</name>
    <dbReference type="NCBI Taxonomy" id="1508375"/>
    <lineage>
        <taxon>Bacteria</taxon>
        <taxon>Bacillati</taxon>
        <taxon>Actinomycetota</taxon>
        <taxon>Actinomycetes</taxon>
        <taxon>Catenulisporales</taxon>
        <taxon>Actinospicaceae</taxon>
        <taxon>Actinospica</taxon>
    </lineage>
</organism>
<keyword evidence="3" id="KW-1185">Reference proteome</keyword>
<evidence type="ECO:0000313" key="3">
    <source>
        <dbReference type="Proteomes" id="UP000675781"/>
    </source>
</evidence>
<proteinExistence type="predicted"/>
<dbReference type="AlphaFoldDB" id="A0A941ETF3"/>